<dbReference type="EMBL" id="CP027669">
    <property type="protein sequence ID" value="AVO42844.1"/>
    <property type="molecule type" value="Genomic_DNA"/>
</dbReference>
<dbReference type="KEGG" id="simp:C6571_17465"/>
<feature type="binding site" evidence="5">
    <location>
        <position position="387"/>
    </location>
    <ligand>
        <name>substrate</name>
    </ligand>
</feature>
<dbReference type="InterPro" id="IPR036318">
    <property type="entry name" value="FAD-bd_PCMH-like_sf"/>
</dbReference>
<dbReference type="OrthoDB" id="9811557at2"/>
<protein>
    <submittedName>
        <fullName evidence="9">FAD-binding oxidoreductase</fullName>
    </submittedName>
</protein>
<keyword evidence="2" id="KW-0285">Flavoprotein</keyword>
<evidence type="ECO:0000256" key="4">
    <source>
        <dbReference type="PIRSR" id="PIRSR625650-1"/>
    </source>
</evidence>
<evidence type="ECO:0000256" key="7">
    <source>
        <dbReference type="PIRSR" id="PIRSR625650-4"/>
    </source>
</evidence>
<accession>A0A2S0N3V9</accession>
<name>A0A2S0N3V9_9BURK</name>
<evidence type="ECO:0000313" key="9">
    <source>
        <dbReference type="EMBL" id="AVO42844.1"/>
    </source>
</evidence>
<comment type="cofactor">
    <cofactor evidence="6">
        <name>FAD</name>
        <dbReference type="ChEBI" id="CHEBI:57692"/>
    </cofactor>
</comment>
<dbReference type="InterPro" id="IPR006094">
    <property type="entry name" value="Oxid_FAD_bind_N"/>
</dbReference>
<dbReference type="InterPro" id="IPR016164">
    <property type="entry name" value="FAD-linked_Oxase-like_C"/>
</dbReference>
<feature type="domain" description="FAD-binding PCMH-type" evidence="8">
    <location>
        <begin position="84"/>
        <end position="264"/>
    </location>
</feature>
<dbReference type="RefSeq" id="WP_106447819.1">
    <property type="nucleotide sequence ID" value="NZ_CP027669.1"/>
</dbReference>
<feature type="binding site" evidence="6">
    <location>
        <begin position="116"/>
        <end position="122"/>
    </location>
    <ligand>
        <name>FAD</name>
        <dbReference type="ChEBI" id="CHEBI:57692"/>
    </ligand>
</feature>
<dbReference type="Gene3D" id="3.30.465.10">
    <property type="match status" value="1"/>
</dbReference>
<dbReference type="GO" id="GO:0008610">
    <property type="term" value="P:lipid biosynthetic process"/>
    <property type="evidence" value="ECO:0007669"/>
    <property type="project" value="InterPro"/>
</dbReference>
<dbReference type="InterPro" id="IPR016166">
    <property type="entry name" value="FAD-bd_PCMH"/>
</dbReference>
<dbReference type="Gene3D" id="3.30.43.10">
    <property type="entry name" value="Uridine Diphospho-n-acetylenolpyruvylglucosamine Reductase, domain 2"/>
    <property type="match status" value="1"/>
</dbReference>
<feature type="site" description="Important for enzyme activity" evidence="7">
    <location>
        <position position="299"/>
    </location>
</feature>
<dbReference type="SUPFAM" id="SSF56176">
    <property type="entry name" value="FAD-binding/transporter-associated domain-like"/>
    <property type="match status" value="1"/>
</dbReference>
<dbReference type="PANTHER" id="PTHR46568:SF1">
    <property type="entry name" value="ALKYLDIHYDROXYACETONEPHOSPHATE SYNTHASE, PEROXISOMAL"/>
    <property type="match status" value="1"/>
</dbReference>
<dbReference type="GO" id="GO:0071949">
    <property type="term" value="F:FAD binding"/>
    <property type="evidence" value="ECO:0007669"/>
    <property type="project" value="InterPro"/>
</dbReference>
<evidence type="ECO:0000256" key="5">
    <source>
        <dbReference type="PIRSR" id="PIRSR625650-2"/>
    </source>
</evidence>
<dbReference type="GO" id="GO:0008609">
    <property type="term" value="F:alkylglycerone-phosphate synthase activity"/>
    <property type="evidence" value="ECO:0007669"/>
    <property type="project" value="InterPro"/>
</dbReference>
<organism evidence="9 10">
    <name type="scientific">Simplicispira suum</name>
    <dbReference type="NCBI Taxonomy" id="2109915"/>
    <lineage>
        <taxon>Bacteria</taxon>
        <taxon>Pseudomonadati</taxon>
        <taxon>Pseudomonadota</taxon>
        <taxon>Betaproteobacteria</taxon>
        <taxon>Burkholderiales</taxon>
        <taxon>Comamonadaceae</taxon>
        <taxon>Simplicispira</taxon>
    </lineage>
</organism>
<dbReference type="InterPro" id="IPR016171">
    <property type="entry name" value="Vanillyl_alc_oxidase_C-sub2"/>
</dbReference>
<evidence type="ECO:0000256" key="1">
    <source>
        <dbReference type="ARBA" id="ARBA00008000"/>
    </source>
</evidence>
<gene>
    <name evidence="9" type="ORF">C6571_17465</name>
</gene>
<comment type="similarity">
    <text evidence="1">Belongs to the FAD-binding oxidoreductase/transferase type 4 family.</text>
</comment>
<evidence type="ECO:0000259" key="8">
    <source>
        <dbReference type="PROSITE" id="PS51387"/>
    </source>
</evidence>
<dbReference type="Gene3D" id="1.10.45.10">
    <property type="entry name" value="Vanillyl-alcohol Oxidase, Chain A, domain 4"/>
    <property type="match status" value="1"/>
</dbReference>
<feature type="active site" description="Proton donor/acceptor" evidence="4">
    <location>
        <position position="448"/>
    </location>
</feature>
<dbReference type="InterPro" id="IPR004113">
    <property type="entry name" value="FAD-bd_oxidored_4_C"/>
</dbReference>
<evidence type="ECO:0000256" key="6">
    <source>
        <dbReference type="PIRSR" id="PIRSR625650-3"/>
    </source>
</evidence>
<dbReference type="PROSITE" id="PS51387">
    <property type="entry name" value="FAD_PCMH"/>
    <property type="match status" value="1"/>
</dbReference>
<dbReference type="InterPro" id="IPR016167">
    <property type="entry name" value="FAD-bd_PCMH_sub1"/>
</dbReference>
<proteinExistence type="inferred from homology"/>
<dbReference type="Pfam" id="PF02913">
    <property type="entry name" value="FAD-oxidase_C"/>
    <property type="match status" value="1"/>
</dbReference>
<dbReference type="InterPro" id="IPR025650">
    <property type="entry name" value="Alkyl-DHAP_Synthase"/>
</dbReference>
<dbReference type="PANTHER" id="PTHR46568">
    <property type="entry name" value="ALKYLDIHYDROXYACETONEPHOSPHATE SYNTHASE, PEROXISOMAL"/>
    <property type="match status" value="1"/>
</dbReference>
<feature type="binding site" evidence="6">
    <location>
        <begin position="197"/>
        <end position="200"/>
    </location>
    <ligand>
        <name>FAD</name>
        <dbReference type="ChEBI" id="CHEBI:57692"/>
    </ligand>
</feature>
<evidence type="ECO:0000313" key="10">
    <source>
        <dbReference type="Proteomes" id="UP000239326"/>
    </source>
</evidence>
<keyword evidence="3 6" id="KW-0274">FAD</keyword>
<dbReference type="Gene3D" id="3.30.70.3450">
    <property type="match status" value="1"/>
</dbReference>
<sequence>MRRWNGWGDDATSMNLTTGARAMLAERLGPGLPGQDALREDLLARIPPSRLPEHPLISREPSERFAMALGESFADWIRKRFGALPAVPDGVAYPESGEQVRELLDLAQAKRWMVIPFAGGTSVAGHLDCPVSEQPILSINLTRMNRLLHLDPTSQLATFGAGTPGPLVEAQLRAHGYTLGHFPQSFEYSTVGGWVVTRSSGQQSLRYGRIEALFAGGRMETPVGPLTLPTLPAASAGPDLRELVLGSEGRFGILTEATVRVTPLPEHESFHALFLPDWDRAEAAVRALVQRKLPLSMLRLSNGIETETNLTLAGHERLVGAMEKYLAWRGCSTGKCMLMLGVSADKRTARHALREARRLLAQYGAVYIGPAMGSKWAANRFKGPYLRNTLWELGYAADTIETAVDWPQVKPLMLAMEQAARDVFEGFGQPVHAFTHLSHLYPQGSSIYSQYVWPIAPGGFAPNFERWQALKAAVADAIAAHGGTVSHQHGVGRDHAAHLVDEKGPLGMATLAELCRHFDPHGIMNPGKLLQDGGPWATAALPSIG</sequence>
<reference evidence="9 10" key="1">
    <citation type="submission" date="2018-03" db="EMBL/GenBank/DDBJ databases">
        <title>Genome sequencing of Simplicispira sp.</title>
        <authorList>
            <person name="Kim S.-J."/>
            <person name="Heo J."/>
            <person name="Kwon S.-W."/>
        </authorList>
    </citation>
    <scope>NUCLEOTIDE SEQUENCE [LARGE SCALE GENOMIC DNA]</scope>
    <source>
        <strain evidence="9 10">SC1-8</strain>
    </source>
</reference>
<dbReference type="Pfam" id="PF01565">
    <property type="entry name" value="FAD_binding_4"/>
    <property type="match status" value="1"/>
</dbReference>
<dbReference type="Gene3D" id="3.30.300.330">
    <property type="match status" value="1"/>
</dbReference>
<evidence type="ECO:0000256" key="3">
    <source>
        <dbReference type="ARBA" id="ARBA00022827"/>
    </source>
</evidence>
<dbReference type="AlphaFoldDB" id="A0A2S0N3V9"/>
<evidence type="ECO:0000256" key="2">
    <source>
        <dbReference type="ARBA" id="ARBA00022630"/>
    </source>
</evidence>
<keyword evidence="10" id="KW-1185">Reference proteome</keyword>
<dbReference type="Proteomes" id="UP000239326">
    <property type="component" value="Chromosome"/>
</dbReference>
<dbReference type="SUPFAM" id="SSF55103">
    <property type="entry name" value="FAD-linked oxidases, C-terminal domain"/>
    <property type="match status" value="1"/>
</dbReference>
<dbReference type="InterPro" id="IPR016169">
    <property type="entry name" value="FAD-bd_PCMH_sub2"/>
</dbReference>